<feature type="compositionally biased region" description="Low complexity" evidence="1">
    <location>
        <begin position="162"/>
        <end position="171"/>
    </location>
</feature>
<name>A0AB34G860_ESCRO</name>
<dbReference type="Pfam" id="PF00566">
    <property type="entry name" value="RabGAP-TBC"/>
    <property type="match status" value="1"/>
</dbReference>
<evidence type="ECO:0000313" key="4">
    <source>
        <dbReference type="EMBL" id="KAJ8779418.1"/>
    </source>
</evidence>
<feature type="compositionally biased region" description="Basic and acidic residues" evidence="1">
    <location>
        <begin position="316"/>
        <end position="328"/>
    </location>
</feature>
<dbReference type="InterPro" id="IPR000195">
    <property type="entry name" value="Rab-GAP-TBC_dom"/>
</dbReference>
<comment type="caution">
    <text evidence="3">The sequence shown here is derived from an EMBL/GenBank/DDBJ whole genome shotgun (WGS) entry which is preliminary data.</text>
</comment>
<feature type="region of interest" description="Disordered" evidence="1">
    <location>
        <begin position="98"/>
        <end position="171"/>
    </location>
</feature>
<dbReference type="SUPFAM" id="SSF47923">
    <property type="entry name" value="Ypt/Rab-GAP domain of gyp1p"/>
    <property type="match status" value="1"/>
</dbReference>
<dbReference type="Gene3D" id="1.10.472.80">
    <property type="entry name" value="Ypt/Rab-GAP domain of gyp1p, domain 3"/>
    <property type="match status" value="1"/>
</dbReference>
<organism evidence="3 5">
    <name type="scientific">Eschrichtius robustus</name>
    <name type="common">California gray whale</name>
    <name type="synonym">Eschrichtius gibbosus</name>
    <dbReference type="NCBI Taxonomy" id="9764"/>
    <lineage>
        <taxon>Eukaryota</taxon>
        <taxon>Metazoa</taxon>
        <taxon>Chordata</taxon>
        <taxon>Craniata</taxon>
        <taxon>Vertebrata</taxon>
        <taxon>Euteleostomi</taxon>
        <taxon>Mammalia</taxon>
        <taxon>Eutheria</taxon>
        <taxon>Laurasiatheria</taxon>
        <taxon>Artiodactyla</taxon>
        <taxon>Whippomorpha</taxon>
        <taxon>Cetacea</taxon>
        <taxon>Mysticeti</taxon>
        <taxon>Eschrichtiidae</taxon>
        <taxon>Eschrichtius</taxon>
    </lineage>
</organism>
<sequence length="430" mass="46858">MSAGIYTTKWFLQCFIGQNPFSLTLKLWDTYILEGERVLTAMAYAVLKVHKKRLRKLPLEGLREFLQDTLSRAWALEDDAVLRQLKASMAELHRMQCDLLPPGRPKEFPTRPLGLERPAPAPRPLATPPRIKRLPGPPAQHKPPGPSSSPAITKATEQQHEGATAAGLPLGAPEAPRLACLPTAQDSPQDWLWTRRWNSLPNLPVNHEATGTWPPDINSELEGWVPSPAAPGQATPRAARQAWPCNPTETPATGSAQPAEDSTARPRTLLLPCGNCSQHPSRASDQHGHNGAGTAPQELPQGHARAYNPLTCVSSEKLDTQGPPEDKVTVSTVTPRPQESSDTPCCFMLAFLEDGAPLAQHKSLTQKGLAWPEFGPRGCRRAMSTPPARMMTKGATLASPEFWPKARRALSEPHVASWGLDVPHKDTSVT</sequence>
<accession>A0AB34G860</accession>
<dbReference type="PROSITE" id="PS50086">
    <property type="entry name" value="TBC_RABGAP"/>
    <property type="match status" value="1"/>
</dbReference>
<evidence type="ECO:0000259" key="2">
    <source>
        <dbReference type="PROSITE" id="PS50086"/>
    </source>
</evidence>
<feature type="compositionally biased region" description="Polar residues" evidence="1">
    <location>
        <begin position="247"/>
        <end position="256"/>
    </location>
</feature>
<dbReference type="EMBL" id="JAIQCJ010002217">
    <property type="protein sequence ID" value="KAJ8779418.1"/>
    <property type="molecule type" value="Genomic_DNA"/>
</dbReference>
<dbReference type="InterPro" id="IPR050302">
    <property type="entry name" value="Rab_GAP_TBC_domain"/>
</dbReference>
<reference evidence="3 5" key="1">
    <citation type="submission" date="2022-11" db="EMBL/GenBank/DDBJ databases">
        <title>Whole genome sequence of Eschrichtius robustus ER-17-0199.</title>
        <authorList>
            <person name="Bruniche-Olsen A."/>
            <person name="Black A.N."/>
            <person name="Fields C.J."/>
            <person name="Walden K."/>
            <person name="Dewoody J.A."/>
        </authorList>
    </citation>
    <scope>NUCLEOTIDE SEQUENCE [LARGE SCALE GENOMIC DNA]</scope>
    <source>
        <strain evidence="3">ER-17-0199</strain>
        <tissue evidence="3">Blubber</tissue>
    </source>
</reference>
<dbReference type="Proteomes" id="UP001159641">
    <property type="component" value="Unassembled WGS sequence"/>
</dbReference>
<evidence type="ECO:0000313" key="3">
    <source>
        <dbReference type="EMBL" id="KAJ8775891.1"/>
    </source>
</evidence>
<keyword evidence="5" id="KW-1185">Reference proteome</keyword>
<dbReference type="EMBL" id="JAIQCJ010002561">
    <property type="protein sequence ID" value="KAJ8775891.1"/>
    <property type="molecule type" value="Genomic_DNA"/>
</dbReference>
<dbReference type="AlphaFoldDB" id="A0AB34G860"/>
<feature type="compositionally biased region" description="Pro residues" evidence="1">
    <location>
        <begin position="135"/>
        <end position="147"/>
    </location>
</feature>
<feature type="region of interest" description="Disordered" evidence="1">
    <location>
        <begin position="314"/>
        <end position="339"/>
    </location>
</feature>
<dbReference type="PANTHER" id="PTHR47219">
    <property type="entry name" value="RAB GTPASE-ACTIVATING PROTEIN 1-LIKE"/>
    <property type="match status" value="1"/>
</dbReference>
<dbReference type="GO" id="GO:0005096">
    <property type="term" value="F:GTPase activator activity"/>
    <property type="evidence" value="ECO:0007669"/>
    <property type="project" value="TreeGrafter"/>
</dbReference>
<dbReference type="GO" id="GO:0031267">
    <property type="term" value="F:small GTPase binding"/>
    <property type="evidence" value="ECO:0007669"/>
    <property type="project" value="TreeGrafter"/>
</dbReference>
<protein>
    <recommendedName>
        <fullName evidence="2">Rab-GAP TBC domain-containing protein</fullName>
    </recommendedName>
</protein>
<dbReference type="InterPro" id="IPR035969">
    <property type="entry name" value="Rab-GAP_TBC_sf"/>
</dbReference>
<gene>
    <name evidence="3" type="ORF">J1605_001246</name>
    <name evidence="4" type="ORF">J1605_012621</name>
</gene>
<evidence type="ECO:0000313" key="5">
    <source>
        <dbReference type="Proteomes" id="UP001159641"/>
    </source>
</evidence>
<feature type="domain" description="Rab-GAP TBC" evidence="2">
    <location>
        <begin position="1"/>
        <end position="35"/>
    </location>
</feature>
<feature type="region of interest" description="Disordered" evidence="1">
    <location>
        <begin position="209"/>
        <end position="301"/>
    </location>
</feature>
<proteinExistence type="predicted"/>
<feature type="compositionally biased region" description="Polar residues" evidence="1">
    <location>
        <begin position="329"/>
        <end position="339"/>
    </location>
</feature>
<evidence type="ECO:0000256" key="1">
    <source>
        <dbReference type="SAM" id="MobiDB-lite"/>
    </source>
</evidence>
<dbReference type="PANTHER" id="PTHR47219:SF25">
    <property type="entry name" value="RAB-GAP TBC DOMAIN-CONTAINING PROTEIN"/>
    <property type="match status" value="1"/>
</dbReference>